<organism evidence="2 3">
    <name type="scientific">Dibothriocephalus latus</name>
    <name type="common">Fish tapeworm</name>
    <name type="synonym">Diphyllobothrium latum</name>
    <dbReference type="NCBI Taxonomy" id="60516"/>
    <lineage>
        <taxon>Eukaryota</taxon>
        <taxon>Metazoa</taxon>
        <taxon>Spiralia</taxon>
        <taxon>Lophotrochozoa</taxon>
        <taxon>Platyhelminthes</taxon>
        <taxon>Cestoda</taxon>
        <taxon>Eucestoda</taxon>
        <taxon>Diphyllobothriidea</taxon>
        <taxon>Diphyllobothriidae</taxon>
        <taxon>Dibothriocephalus</taxon>
    </lineage>
</organism>
<reference evidence="2 3" key="1">
    <citation type="submission" date="2018-11" db="EMBL/GenBank/DDBJ databases">
        <authorList>
            <consortium name="Pathogen Informatics"/>
        </authorList>
    </citation>
    <scope>NUCLEOTIDE SEQUENCE [LARGE SCALE GENOMIC DNA]</scope>
</reference>
<proteinExistence type="predicted"/>
<dbReference type="EMBL" id="UYRU01075703">
    <property type="protein sequence ID" value="VDN26176.1"/>
    <property type="molecule type" value="Genomic_DNA"/>
</dbReference>
<name>A0A3P7Q6D6_DIBLA</name>
<keyword evidence="3" id="KW-1185">Reference proteome</keyword>
<evidence type="ECO:0000313" key="3">
    <source>
        <dbReference type="Proteomes" id="UP000281553"/>
    </source>
</evidence>
<accession>A0A3P7Q6D6</accession>
<evidence type="ECO:0000313" key="2">
    <source>
        <dbReference type="EMBL" id="VDN26176.1"/>
    </source>
</evidence>
<sequence>MECVSWIEKVDAALVSPERPQLEELCDLQLRGDSVAAAVAYTRNALTLGDNDSTSDLPAKPALYSESKSPVHSVLDAALSKTSARLLHVIGQARLLEEAVKKIIDAKPGSCSLSDAEALVMQTNQLKASFSLSKVLSDLCNQAHKVLTHFHSFEQLLQLSSENTTPLSGFPPDFVQQTKLGTVDSTPRAWLDFFEEVCEAANKLPFKFPPVDHLKQLVSGIRGLDLLIHRDAKLPRSGQPPYAQDDEHDVGAGRATSSSASDYLNPDDLGSTAYLAACADNANVSFAFLKAHTFRMSVDRFCVHRIALTLHLTTFSYKFVLDKNGRFFICCQP</sequence>
<dbReference type="Proteomes" id="UP000281553">
    <property type="component" value="Unassembled WGS sequence"/>
</dbReference>
<dbReference type="AlphaFoldDB" id="A0A3P7Q6D6"/>
<dbReference type="OrthoDB" id="10439862at2759"/>
<protein>
    <submittedName>
        <fullName evidence="2">Uncharacterized protein</fullName>
    </submittedName>
</protein>
<gene>
    <name evidence="2" type="ORF">DILT_LOCUS14753</name>
</gene>
<feature type="region of interest" description="Disordered" evidence="1">
    <location>
        <begin position="235"/>
        <end position="259"/>
    </location>
</feature>
<evidence type="ECO:0000256" key="1">
    <source>
        <dbReference type="SAM" id="MobiDB-lite"/>
    </source>
</evidence>